<evidence type="ECO:0000313" key="3">
    <source>
        <dbReference type="EMBL" id="TCP39176.1"/>
    </source>
</evidence>
<keyword evidence="1" id="KW-0472">Membrane</keyword>
<dbReference type="Pfam" id="PF07331">
    <property type="entry name" value="TctB"/>
    <property type="match status" value="1"/>
</dbReference>
<evidence type="ECO:0000259" key="2">
    <source>
        <dbReference type="Pfam" id="PF07331"/>
    </source>
</evidence>
<evidence type="ECO:0000313" key="4">
    <source>
        <dbReference type="Proteomes" id="UP000294911"/>
    </source>
</evidence>
<reference evidence="3 4" key="1">
    <citation type="submission" date="2019-03" db="EMBL/GenBank/DDBJ databases">
        <title>Genomic Encyclopedia of Type Strains, Phase IV (KMG-IV): sequencing the most valuable type-strain genomes for metagenomic binning, comparative biology and taxonomic classification.</title>
        <authorList>
            <person name="Goeker M."/>
        </authorList>
    </citation>
    <scope>NUCLEOTIDE SEQUENCE [LARGE SCALE GENOMIC DNA]</scope>
    <source>
        <strain evidence="3 4">DSM 45765</strain>
    </source>
</reference>
<keyword evidence="4" id="KW-1185">Reference proteome</keyword>
<dbReference type="EMBL" id="SLXQ01000032">
    <property type="protein sequence ID" value="TCP39176.1"/>
    <property type="molecule type" value="Genomic_DNA"/>
</dbReference>
<proteinExistence type="predicted"/>
<evidence type="ECO:0000256" key="1">
    <source>
        <dbReference type="SAM" id="Phobius"/>
    </source>
</evidence>
<accession>A0A4V2SQJ6</accession>
<name>A0A4V2SQJ6_9PSEU</name>
<organism evidence="3 4">
    <name type="scientific">Tamaricihabitans halophyticus</name>
    <dbReference type="NCBI Taxonomy" id="1262583"/>
    <lineage>
        <taxon>Bacteria</taxon>
        <taxon>Bacillati</taxon>
        <taxon>Actinomycetota</taxon>
        <taxon>Actinomycetes</taxon>
        <taxon>Pseudonocardiales</taxon>
        <taxon>Pseudonocardiaceae</taxon>
        <taxon>Tamaricihabitans</taxon>
    </lineage>
</organism>
<dbReference type="InterPro" id="IPR009936">
    <property type="entry name" value="DUF1468"/>
</dbReference>
<sequence length="160" mass="16169">MAHGGQESLAGALAGALPLLVFLSTGILWLAMALGFPAAREPSDPGSGALPSAAAALVIVIAGWLLLRRPVGTPLPTGSAARRVGLIVVAMIGYAVVFTGLGFVLATTLFLLATLINGGVRRGWQLVLLPPLIGIGLFYIFDAGLQVALPPGPLSGVLPS</sequence>
<feature type="transmembrane region" description="Helical" evidence="1">
    <location>
        <begin position="124"/>
        <end position="141"/>
    </location>
</feature>
<keyword evidence="1" id="KW-1133">Transmembrane helix</keyword>
<dbReference type="RefSeq" id="WP_132881386.1">
    <property type="nucleotide sequence ID" value="NZ_SLXQ01000032.1"/>
</dbReference>
<protein>
    <submittedName>
        <fullName evidence="3">Tripartite tricarboxylate transporter TctB family protein</fullName>
    </submittedName>
</protein>
<feature type="domain" description="DUF1468" evidence="2">
    <location>
        <begin position="19"/>
        <end position="150"/>
    </location>
</feature>
<dbReference type="AlphaFoldDB" id="A0A4V2SQJ6"/>
<dbReference type="Proteomes" id="UP000294911">
    <property type="component" value="Unassembled WGS sequence"/>
</dbReference>
<gene>
    <name evidence="3" type="ORF">EV191_13216</name>
</gene>
<feature type="transmembrane region" description="Helical" evidence="1">
    <location>
        <begin position="48"/>
        <end position="67"/>
    </location>
</feature>
<feature type="transmembrane region" description="Helical" evidence="1">
    <location>
        <begin position="12"/>
        <end position="36"/>
    </location>
</feature>
<keyword evidence="1" id="KW-0812">Transmembrane</keyword>
<comment type="caution">
    <text evidence="3">The sequence shown here is derived from an EMBL/GenBank/DDBJ whole genome shotgun (WGS) entry which is preliminary data.</text>
</comment>
<feature type="transmembrane region" description="Helical" evidence="1">
    <location>
        <begin position="87"/>
        <end position="112"/>
    </location>
</feature>